<dbReference type="PROSITE" id="PS51186">
    <property type="entry name" value="GNAT"/>
    <property type="match status" value="1"/>
</dbReference>
<keyword evidence="1 4" id="KW-0808">Transferase</keyword>
<protein>
    <submittedName>
        <fullName evidence="4">Acetyltransferase, GNAT family</fullName>
    </submittedName>
</protein>
<organism evidence="4 5">
    <name type="scientific">Staphylococcus cohnii subsp. cohnii</name>
    <dbReference type="NCBI Taxonomy" id="74704"/>
    <lineage>
        <taxon>Bacteria</taxon>
        <taxon>Bacillati</taxon>
        <taxon>Bacillota</taxon>
        <taxon>Bacilli</taxon>
        <taxon>Bacillales</taxon>
        <taxon>Staphylococcaceae</taxon>
        <taxon>Staphylococcus</taxon>
        <taxon>Staphylococcus cohnii species complex</taxon>
    </lineage>
</organism>
<feature type="domain" description="N-acetyltransferase" evidence="3">
    <location>
        <begin position="3"/>
        <end position="160"/>
    </location>
</feature>
<dbReference type="CDD" id="cd04301">
    <property type="entry name" value="NAT_SF"/>
    <property type="match status" value="1"/>
</dbReference>
<evidence type="ECO:0000256" key="2">
    <source>
        <dbReference type="ARBA" id="ARBA00023315"/>
    </source>
</evidence>
<dbReference type="Gene3D" id="3.40.630.30">
    <property type="match status" value="1"/>
</dbReference>
<evidence type="ECO:0000313" key="5">
    <source>
        <dbReference type="Proteomes" id="UP000034455"/>
    </source>
</evidence>
<dbReference type="AlphaFoldDB" id="A0A0M2NTQ2"/>
<dbReference type="Proteomes" id="UP000034455">
    <property type="component" value="Unassembled WGS sequence"/>
</dbReference>
<keyword evidence="2" id="KW-0012">Acyltransferase</keyword>
<evidence type="ECO:0000313" key="4">
    <source>
        <dbReference type="EMBL" id="KKI63101.1"/>
    </source>
</evidence>
<dbReference type="GO" id="GO:0016747">
    <property type="term" value="F:acyltransferase activity, transferring groups other than amino-acyl groups"/>
    <property type="evidence" value="ECO:0007669"/>
    <property type="project" value="InterPro"/>
</dbReference>
<evidence type="ECO:0000259" key="3">
    <source>
        <dbReference type="PROSITE" id="PS51186"/>
    </source>
</evidence>
<dbReference type="Pfam" id="PF00583">
    <property type="entry name" value="Acetyltransf_1"/>
    <property type="match status" value="1"/>
</dbReference>
<comment type="caution">
    <text evidence="4">The sequence shown here is derived from an EMBL/GenBank/DDBJ whole genome shotgun (WGS) entry which is preliminary data.</text>
</comment>
<dbReference type="InterPro" id="IPR016181">
    <property type="entry name" value="Acyl_CoA_acyltransferase"/>
</dbReference>
<gene>
    <name evidence="4" type="ORF">UF66_0957</name>
</gene>
<dbReference type="InterPro" id="IPR000182">
    <property type="entry name" value="GNAT_dom"/>
</dbReference>
<name>A0A0M2NTQ2_STACC</name>
<reference evidence="4 5" key="1">
    <citation type="submission" date="2015-03" db="EMBL/GenBank/DDBJ databases">
        <title>Genome Assembly of Staphylococcus cohnii subsp. cohnii strain G22B2.</title>
        <authorList>
            <person name="Nair G."/>
            <person name="Kaur G."/>
            <person name="Khatri I."/>
            <person name="Singh N.K."/>
            <person name="Sathyabama S."/>
            <person name="Maurya S.K."/>
            <person name="Subramanian S."/>
            <person name="Agrewala J.N."/>
            <person name="Mayilraj S."/>
        </authorList>
    </citation>
    <scope>NUCLEOTIDE SEQUENCE [LARGE SCALE GENOMIC DNA]</scope>
    <source>
        <strain evidence="4 5">G22B2</strain>
    </source>
</reference>
<dbReference type="PATRIC" id="fig|74704.6.peg.981"/>
<proteinExistence type="predicted"/>
<evidence type="ECO:0000256" key="1">
    <source>
        <dbReference type="ARBA" id="ARBA00022679"/>
    </source>
</evidence>
<dbReference type="EMBL" id="LAKJ01000018">
    <property type="protein sequence ID" value="KKI63101.1"/>
    <property type="molecule type" value="Genomic_DNA"/>
</dbReference>
<dbReference type="GeneID" id="58098145"/>
<dbReference type="RefSeq" id="WP_019467902.1">
    <property type="nucleotide sequence ID" value="NZ_BKAS01000031.1"/>
</dbReference>
<dbReference type="PANTHER" id="PTHR42919">
    <property type="entry name" value="N-ALPHA-ACETYLTRANSFERASE"/>
    <property type="match status" value="1"/>
</dbReference>
<accession>A0A0M2NTQ2</accession>
<dbReference type="InterPro" id="IPR051556">
    <property type="entry name" value="N-term/lysine_N-AcTrnsfr"/>
</dbReference>
<dbReference type="SUPFAM" id="SSF55729">
    <property type="entry name" value="Acyl-CoA N-acyltransferases (Nat)"/>
    <property type="match status" value="1"/>
</dbReference>
<sequence>MSVTLEPMTQKTFDEIYENSIHEYAHEHIKSGDWEAKGAIERARSDFEKLLPYGLATENQDLFSVNYLDEMIGYCWLHFEGIKKETKCFIYDVHIFDSYRGQGLGEKTMLCIEDYCQKRNIHRIGLHVFGHNERAVSLYNKLGFQTTNYRMEKAIGNDTY</sequence>
<dbReference type="PANTHER" id="PTHR42919:SF8">
    <property type="entry name" value="N-ALPHA-ACETYLTRANSFERASE 50"/>
    <property type="match status" value="1"/>
</dbReference>